<protein>
    <submittedName>
        <fullName evidence="1">PorP/SprF family type IX secretion system membrane protein</fullName>
    </submittedName>
</protein>
<dbReference type="Proteomes" id="UP001228403">
    <property type="component" value="Unassembled WGS sequence"/>
</dbReference>
<accession>A0ABT7U6R6</accession>
<dbReference type="InterPro" id="IPR019861">
    <property type="entry name" value="PorP/SprF_Bacteroidetes"/>
</dbReference>
<dbReference type="NCBIfam" id="TIGR03519">
    <property type="entry name" value="T9SS_PorP_fam"/>
    <property type="match status" value="1"/>
</dbReference>
<dbReference type="EMBL" id="JAUDCF010000017">
    <property type="protein sequence ID" value="MDM8145913.1"/>
    <property type="molecule type" value="Genomic_DNA"/>
</dbReference>
<evidence type="ECO:0000313" key="1">
    <source>
        <dbReference type="EMBL" id="MDM8145913.1"/>
    </source>
</evidence>
<evidence type="ECO:0000313" key="2">
    <source>
        <dbReference type="Proteomes" id="UP001228403"/>
    </source>
</evidence>
<reference evidence="2" key="1">
    <citation type="submission" date="2023-07" db="EMBL/GenBank/DDBJ databases">
        <title>Identification and characterization of horizontal gene transfer across gut microbiota members of farm animals based on homology search.</title>
        <authorList>
            <person name="Schwarzerova J."/>
            <person name="Nykrynova M."/>
            <person name="Jureckova K."/>
            <person name="Cejkova D."/>
            <person name="Rychlik I."/>
        </authorList>
    </citation>
    <scope>NUCLEOTIDE SEQUENCE [LARGE SCALE GENOMIC DNA]</scope>
    <source>
        <strain evidence="2">ET4</strain>
    </source>
</reference>
<comment type="caution">
    <text evidence="1">The sequence shown here is derived from an EMBL/GenBank/DDBJ whole genome shotgun (WGS) entry which is preliminary data.</text>
</comment>
<keyword evidence="2" id="KW-1185">Reference proteome</keyword>
<name>A0ABT7U6R6_9BACE</name>
<gene>
    <name evidence="1" type="ORF">QUW02_08270</name>
</gene>
<proteinExistence type="predicted"/>
<sequence length="325" mass="36011">MKIRRIVISKVRSKRIVMMFLMGHVCGLPLSAQYDPAFSQYWDMQTFYNPATSGLSGKLNVEAAYAMQLVGFENAPATLYAGVDLPVFFLNPKHGMGVGFLSDEAGLFAHKKFYLQYAYHQPLWGGSLSGGIRFGMLSEGFDGSGLDLADSSDPAFPTSDVSGAGFDLDFGLYYKHKDWYAGVSAFHLTGPEIAYGEEKNNQISVPQTFYFFGGYNISFKNPLFKMYTSAMFRSDFMVYRGDISCRVAYEGGRINLYGGFSYSPTNSVTLLFGGKVMGVSLGYSYEMYTSAIGALNGSHEITLSYQTDLNLFKKGKNKHKSVRIL</sequence>
<organism evidence="1 2">
    <name type="scientific">Bacteroides eggerthii</name>
    <dbReference type="NCBI Taxonomy" id="28111"/>
    <lineage>
        <taxon>Bacteria</taxon>
        <taxon>Pseudomonadati</taxon>
        <taxon>Bacteroidota</taxon>
        <taxon>Bacteroidia</taxon>
        <taxon>Bacteroidales</taxon>
        <taxon>Bacteroidaceae</taxon>
        <taxon>Bacteroides</taxon>
    </lineage>
</organism>
<dbReference type="Pfam" id="PF11751">
    <property type="entry name" value="PorP_SprF"/>
    <property type="match status" value="1"/>
</dbReference>